<sequence length="103" mass="11975">MKIMKCDIAVPLTGFLYAPDGPVVHTGRFGEKKKPRVEDSRSGANFMHQTVRWSHRTVQWSTTGCSRQRRRDRSRLNFERTRWSVVYIGCSGPRATSTQDCRW</sequence>
<evidence type="ECO:0000313" key="2">
    <source>
        <dbReference type="Proteomes" id="UP000823388"/>
    </source>
</evidence>
<gene>
    <name evidence="1" type="ORF">PVAP13_8KG243600</name>
</gene>
<dbReference type="AlphaFoldDB" id="A0A8T0PZJ2"/>
<evidence type="ECO:0000313" key="1">
    <source>
        <dbReference type="EMBL" id="KAG2564306.1"/>
    </source>
</evidence>
<dbReference type="Proteomes" id="UP000823388">
    <property type="component" value="Chromosome 8K"/>
</dbReference>
<comment type="caution">
    <text evidence="1">The sequence shown here is derived from an EMBL/GenBank/DDBJ whole genome shotgun (WGS) entry which is preliminary data.</text>
</comment>
<keyword evidence="2" id="KW-1185">Reference proteome</keyword>
<name>A0A8T0PZJ2_PANVG</name>
<protein>
    <submittedName>
        <fullName evidence="1">Uncharacterized protein</fullName>
    </submittedName>
</protein>
<dbReference type="EMBL" id="CM029051">
    <property type="protein sequence ID" value="KAG2564306.1"/>
    <property type="molecule type" value="Genomic_DNA"/>
</dbReference>
<organism evidence="1 2">
    <name type="scientific">Panicum virgatum</name>
    <name type="common">Blackwell switchgrass</name>
    <dbReference type="NCBI Taxonomy" id="38727"/>
    <lineage>
        <taxon>Eukaryota</taxon>
        <taxon>Viridiplantae</taxon>
        <taxon>Streptophyta</taxon>
        <taxon>Embryophyta</taxon>
        <taxon>Tracheophyta</taxon>
        <taxon>Spermatophyta</taxon>
        <taxon>Magnoliopsida</taxon>
        <taxon>Liliopsida</taxon>
        <taxon>Poales</taxon>
        <taxon>Poaceae</taxon>
        <taxon>PACMAD clade</taxon>
        <taxon>Panicoideae</taxon>
        <taxon>Panicodae</taxon>
        <taxon>Paniceae</taxon>
        <taxon>Panicinae</taxon>
        <taxon>Panicum</taxon>
        <taxon>Panicum sect. Hiantes</taxon>
    </lineage>
</organism>
<proteinExistence type="predicted"/>
<reference evidence="1" key="1">
    <citation type="submission" date="2020-05" db="EMBL/GenBank/DDBJ databases">
        <title>WGS assembly of Panicum virgatum.</title>
        <authorList>
            <person name="Lovell J.T."/>
            <person name="Jenkins J."/>
            <person name="Shu S."/>
            <person name="Juenger T.E."/>
            <person name="Schmutz J."/>
        </authorList>
    </citation>
    <scope>NUCLEOTIDE SEQUENCE</scope>
    <source>
        <strain evidence="1">AP13</strain>
    </source>
</reference>
<accession>A0A8T0PZJ2</accession>